<keyword evidence="1" id="KW-0812">Transmembrane</keyword>
<dbReference type="PANTHER" id="PTHR34351">
    <property type="entry name" value="SLR1927 PROTEIN-RELATED"/>
    <property type="match status" value="1"/>
</dbReference>
<evidence type="ECO:0000313" key="2">
    <source>
        <dbReference type="EMBL" id="PWQ96232.1"/>
    </source>
</evidence>
<keyword evidence="1" id="KW-0472">Membrane</keyword>
<protein>
    <submittedName>
        <fullName evidence="2">DUF58 domain-containing protein</fullName>
    </submittedName>
</protein>
<name>A0A317CIT4_9GAMM</name>
<dbReference type="PANTHER" id="PTHR34351:SF1">
    <property type="entry name" value="SLR1927 PROTEIN"/>
    <property type="match status" value="1"/>
</dbReference>
<dbReference type="Proteomes" id="UP000245506">
    <property type="component" value="Unassembled WGS sequence"/>
</dbReference>
<gene>
    <name evidence="2" type="ORF">DKT75_09565</name>
</gene>
<dbReference type="AlphaFoldDB" id="A0A317CIT4"/>
<comment type="caution">
    <text evidence="2">The sequence shown here is derived from an EMBL/GenBank/DDBJ whole genome shotgun (WGS) entry which is preliminary data.</text>
</comment>
<reference evidence="2 3" key="1">
    <citation type="submission" date="2018-05" db="EMBL/GenBank/DDBJ databases">
        <title>Leucothrix arctica sp. nov., isolated from Arctic seawater.</title>
        <authorList>
            <person name="Choi A."/>
            <person name="Baek K."/>
        </authorList>
    </citation>
    <scope>NUCLEOTIDE SEQUENCE [LARGE SCALE GENOMIC DNA]</scope>
    <source>
        <strain evidence="2 3">IMCC9719</strain>
    </source>
</reference>
<dbReference type="EMBL" id="QGKL01000029">
    <property type="protein sequence ID" value="PWQ96232.1"/>
    <property type="molecule type" value="Genomic_DNA"/>
</dbReference>
<evidence type="ECO:0000313" key="3">
    <source>
        <dbReference type="Proteomes" id="UP000245506"/>
    </source>
</evidence>
<feature type="transmembrane region" description="Helical" evidence="1">
    <location>
        <begin position="60"/>
        <end position="80"/>
    </location>
</feature>
<keyword evidence="3" id="KW-1185">Reference proteome</keyword>
<evidence type="ECO:0000256" key="1">
    <source>
        <dbReference type="SAM" id="Phobius"/>
    </source>
</evidence>
<sequence length="326" mass="37066">MWSGEWVFNFDQWVNKRLPKAAEVTLTQRKIFILPSRVSLALIVMIILLFLLGINFQNSLVYVVCFWLIGLLVINIFYCYRNLAGLTVKAVAAEPCFAGEKMVLELEVSRPLKQRKSAIFFGWRNEDLVEVNLLDQQSTRIKLSHSTKERGRFSPPRIDVFTRYPTGLATAWSYITMDVEGIVYPEPIEQTNQADNRNVEDEAENGVEILNGSNDFAGVREYQAGDSPKHIHWGQYAKTGDLYTKSFVDYEGQELWLDWDSLNINGVELRLSHLSSMVLSFHEQQRQFGLRIPGAVLQPGSGETHKVLCLTALALYGLPSQEVSND</sequence>
<feature type="transmembrane region" description="Helical" evidence="1">
    <location>
        <begin position="38"/>
        <end position="54"/>
    </location>
</feature>
<keyword evidence="1" id="KW-1133">Transmembrane helix</keyword>
<organism evidence="2 3">
    <name type="scientific">Leucothrix arctica</name>
    <dbReference type="NCBI Taxonomy" id="1481894"/>
    <lineage>
        <taxon>Bacteria</taxon>
        <taxon>Pseudomonadati</taxon>
        <taxon>Pseudomonadota</taxon>
        <taxon>Gammaproteobacteria</taxon>
        <taxon>Thiotrichales</taxon>
        <taxon>Thiotrichaceae</taxon>
        <taxon>Leucothrix</taxon>
    </lineage>
</organism>
<accession>A0A317CIT4</accession>
<proteinExistence type="predicted"/>
<dbReference type="OrthoDB" id="5298497at2"/>